<dbReference type="AlphaFoldDB" id="A0AAD9GFC9"/>
<accession>A0AAD9GFC9</accession>
<evidence type="ECO:0000313" key="1">
    <source>
        <dbReference type="EMBL" id="KAK1937350.1"/>
    </source>
</evidence>
<name>A0AAD9GFC9_BABDI</name>
<proteinExistence type="predicted"/>
<organism evidence="1 2">
    <name type="scientific">Babesia divergens</name>
    <dbReference type="NCBI Taxonomy" id="32595"/>
    <lineage>
        <taxon>Eukaryota</taxon>
        <taxon>Sar</taxon>
        <taxon>Alveolata</taxon>
        <taxon>Apicomplexa</taxon>
        <taxon>Aconoidasida</taxon>
        <taxon>Piroplasmida</taxon>
        <taxon>Babesiidae</taxon>
        <taxon>Babesia</taxon>
    </lineage>
</organism>
<dbReference type="EMBL" id="JAHBMH010000033">
    <property type="protein sequence ID" value="KAK1937350.1"/>
    <property type="molecule type" value="Genomic_DNA"/>
</dbReference>
<evidence type="ECO:0000313" key="2">
    <source>
        <dbReference type="Proteomes" id="UP001195914"/>
    </source>
</evidence>
<gene>
    <name evidence="1" type="ORF">X943_001162</name>
</gene>
<sequence>MNSTIPTHLTIEAKGVEQSTEQTNYTKDIKILQQRETVCVKKRNMNTTDSNAKKEYTEEK</sequence>
<reference evidence="1" key="1">
    <citation type="journal article" date="2014" name="Nucleic Acids Res.">
        <title>The evolutionary dynamics of variant antigen genes in Babesia reveal a history of genomic innovation underlying host-parasite interaction.</title>
        <authorList>
            <person name="Jackson A.P."/>
            <person name="Otto T.D."/>
            <person name="Darby A."/>
            <person name="Ramaprasad A."/>
            <person name="Xia D."/>
            <person name="Echaide I.E."/>
            <person name="Farber M."/>
            <person name="Gahlot S."/>
            <person name="Gamble J."/>
            <person name="Gupta D."/>
            <person name="Gupta Y."/>
            <person name="Jackson L."/>
            <person name="Malandrin L."/>
            <person name="Malas T.B."/>
            <person name="Moussa E."/>
            <person name="Nair M."/>
            <person name="Reid A.J."/>
            <person name="Sanders M."/>
            <person name="Sharma J."/>
            <person name="Tracey A."/>
            <person name="Quail M.A."/>
            <person name="Weir W."/>
            <person name="Wastling J.M."/>
            <person name="Hall N."/>
            <person name="Willadsen P."/>
            <person name="Lingelbach K."/>
            <person name="Shiels B."/>
            <person name="Tait A."/>
            <person name="Berriman M."/>
            <person name="Allred D.R."/>
            <person name="Pain A."/>
        </authorList>
    </citation>
    <scope>NUCLEOTIDE SEQUENCE</scope>
    <source>
        <strain evidence="1">1802A</strain>
    </source>
</reference>
<dbReference type="Proteomes" id="UP001195914">
    <property type="component" value="Unassembled WGS sequence"/>
</dbReference>
<comment type="caution">
    <text evidence="1">The sequence shown here is derived from an EMBL/GenBank/DDBJ whole genome shotgun (WGS) entry which is preliminary data.</text>
</comment>
<keyword evidence="2" id="KW-1185">Reference proteome</keyword>
<protein>
    <submittedName>
        <fullName evidence="1">Uncharacterized protein</fullName>
    </submittedName>
</protein>
<reference evidence="1" key="2">
    <citation type="submission" date="2021-05" db="EMBL/GenBank/DDBJ databases">
        <authorList>
            <person name="Pain A."/>
        </authorList>
    </citation>
    <scope>NUCLEOTIDE SEQUENCE</scope>
    <source>
        <strain evidence="1">1802A</strain>
    </source>
</reference>